<dbReference type="AlphaFoldDB" id="A0A158CZ16"/>
<protein>
    <submittedName>
        <fullName evidence="2">Uncharacterized protein</fullName>
    </submittedName>
</protein>
<feature type="chain" id="PRO_5007623519" evidence="1">
    <location>
        <begin position="34"/>
        <end position="289"/>
    </location>
</feature>
<keyword evidence="1" id="KW-0732">Signal</keyword>
<comment type="caution">
    <text evidence="2">The sequence shown here is derived from an EMBL/GenBank/DDBJ whole genome shotgun (WGS) entry which is preliminary data.</text>
</comment>
<name>A0A158CZ16_9BURK</name>
<accession>A0A158CZ16</accession>
<reference evidence="2" key="1">
    <citation type="submission" date="2016-01" db="EMBL/GenBank/DDBJ databases">
        <authorList>
            <person name="Peeters C."/>
        </authorList>
    </citation>
    <scope>NUCLEOTIDE SEQUENCE [LARGE SCALE GENOMIC DNA]</scope>
    <source>
        <strain evidence="2">LMG 29326</strain>
    </source>
</reference>
<dbReference type="EMBL" id="FCOB02000025">
    <property type="protein sequence ID" value="SAK87618.1"/>
    <property type="molecule type" value="Genomic_DNA"/>
</dbReference>
<evidence type="ECO:0000256" key="1">
    <source>
        <dbReference type="SAM" id="SignalP"/>
    </source>
</evidence>
<keyword evidence="3" id="KW-1185">Reference proteome</keyword>
<proteinExistence type="predicted"/>
<dbReference type="OrthoDB" id="9092573at2"/>
<feature type="signal peptide" evidence="1">
    <location>
        <begin position="1"/>
        <end position="33"/>
    </location>
</feature>
<gene>
    <name evidence="2" type="ORF">AWB83_04842</name>
</gene>
<dbReference type="Proteomes" id="UP000054978">
    <property type="component" value="Unassembled WGS sequence"/>
</dbReference>
<sequence length="289" mass="30872">MRQGWYVFFSKHRRSVAACASCALLCWSVFALAAGTHGGGAASTVGAASGVPTPSIMSAESLPPDFAGDDPEYVRDALAGHPSPGQPPSITSRVRAFLSRPFGKWEHGASAASGASRPQAQTNAQSDRTFVFVIPVSYGVRYQAKKKVLTVNVSLAAPEDPRAILLKQTVKGQSGRKLVVAPEAKAKGFVQTFDAIQLRSEGSARTTVTGRTLLPNFDHGHGNSDFAIVLICTLEPPYLTDDVEHSAPTDEEPTDITRRTSTLNGSVDAAWLIDRQDGTIVTKRLRLVK</sequence>
<evidence type="ECO:0000313" key="3">
    <source>
        <dbReference type="Proteomes" id="UP000054978"/>
    </source>
</evidence>
<evidence type="ECO:0000313" key="2">
    <source>
        <dbReference type="EMBL" id="SAK87618.1"/>
    </source>
</evidence>
<organism evidence="2 3">
    <name type="scientific">Caballeronia ptereochthonis</name>
    <dbReference type="NCBI Taxonomy" id="1777144"/>
    <lineage>
        <taxon>Bacteria</taxon>
        <taxon>Pseudomonadati</taxon>
        <taxon>Pseudomonadota</taxon>
        <taxon>Betaproteobacteria</taxon>
        <taxon>Burkholderiales</taxon>
        <taxon>Burkholderiaceae</taxon>
        <taxon>Caballeronia</taxon>
    </lineage>
</organism>